<dbReference type="Gene3D" id="2.40.50.100">
    <property type="match status" value="1"/>
</dbReference>
<evidence type="ECO:0000313" key="6">
    <source>
        <dbReference type="Proteomes" id="UP000532746"/>
    </source>
</evidence>
<evidence type="ECO:0000256" key="2">
    <source>
        <dbReference type="ARBA" id="ARBA00022692"/>
    </source>
</evidence>
<accession>A0A7W9SYN9</accession>
<comment type="caution">
    <text evidence="5">The sequence shown here is derived from an EMBL/GenBank/DDBJ whole genome shotgun (WGS) entry which is preliminary data.</text>
</comment>
<dbReference type="Proteomes" id="UP000532746">
    <property type="component" value="Unassembled WGS sequence"/>
</dbReference>
<evidence type="ECO:0000313" key="5">
    <source>
        <dbReference type="EMBL" id="MBB6058196.1"/>
    </source>
</evidence>
<gene>
    <name evidence="5" type="ORF">HNQ93_001026</name>
</gene>
<dbReference type="RefSeq" id="WP_183401650.1">
    <property type="nucleotide sequence ID" value="NZ_JACHGG010000001.1"/>
</dbReference>
<dbReference type="GO" id="GO:0016020">
    <property type="term" value="C:membrane"/>
    <property type="evidence" value="ECO:0007669"/>
    <property type="project" value="UniProtKB-SubCell"/>
</dbReference>
<keyword evidence="6" id="KW-1185">Reference proteome</keyword>
<evidence type="ECO:0000256" key="4">
    <source>
        <dbReference type="ARBA" id="ARBA00023136"/>
    </source>
</evidence>
<dbReference type="EMBL" id="JACHGG010000001">
    <property type="protein sequence ID" value="MBB6058196.1"/>
    <property type="molecule type" value="Genomic_DNA"/>
</dbReference>
<dbReference type="PANTHER" id="PTHR30386">
    <property type="entry name" value="MEMBRANE FUSION SUBUNIT OF EMRAB-TOLC MULTIDRUG EFFLUX PUMP"/>
    <property type="match status" value="1"/>
</dbReference>
<evidence type="ECO:0000256" key="1">
    <source>
        <dbReference type="ARBA" id="ARBA00004167"/>
    </source>
</evidence>
<dbReference type="InterPro" id="IPR050739">
    <property type="entry name" value="MFP"/>
</dbReference>
<dbReference type="SUPFAM" id="SSF111369">
    <property type="entry name" value="HlyD-like secretion proteins"/>
    <property type="match status" value="1"/>
</dbReference>
<keyword evidence="2" id="KW-0812">Transmembrane</keyword>
<protein>
    <submittedName>
        <fullName evidence="5">Multidrug efflux pump subunit AcrA (Membrane-fusion protein)</fullName>
    </submittedName>
</protein>
<keyword evidence="3" id="KW-1133">Transmembrane helix</keyword>
<reference evidence="5 6" key="1">
    <citation type="submission" date="2020-08" db="EMBL/GenBank/DDBJ databases">
        <title>Genomic Encyclopedia of Type Strains, Phase IV (KMG-IV): sequencing the most valuable type-strain genomes for metagenomic binning, comparative biology and taxonomic classification.</title>
        <authorList>
            <person name="Goeker M."/>
        </authorList>
    </citation>
    <scope>NUCLEOTIDE SEQUENCE [LARGE SCALE GENOMIC DNA]</scope>
    <source>
        <strain evidence="5 6">DSM 26718</strain>
    </source>
</reference>
<evidence type="ECO:0000256" key="3">
    <source>
        <dbReference type="ARBA" id="ARBA00022989"/>
    </source>
</evidence>
<keyword evidence="4" id="KW-0472">Membrane</keyword>
<dbReference type="PANTHER" id="PTHR30386:SF26">
    <property type="entry name" value="TRANSPORT PROTEIN COMB"/>
    <property type="match status" value="1"/>
</dbReference>
<comment type="subcellular location">
    <subcellularLocation>
        <location evidence="1">Membrane</location>
        <topology evidence="1">Single-pass membrane protein</topology>
    </subcellularLocation>
</comment>
<sequence length="196" mass="21025">MKKLLGVGLVLLVALGSFLLPLWLTPTDESGVTLPLVPTSHFTPTLPRPTATPASKGQPVRTEYAGRVWEVYFHDGQRVSKGQLLLKLVEKLPSVTQQQLKARLQQQQLAYDALLATHPTPDNPALAAARQQLQDTRQLLARAVPMLSFVFVTAPADGIISGGLVQVGDYLAAQATVAQLFAGPLADTTLLLSSVE</sequence>
<dbReference type="AlphaFoldDB" id="A0A7W9SYN9"/>
<proteinExistence type="predicted"/>
<name>A0A7W9SYN9_9BACT</name>
<organism evidence="5 6">
    <name type="scientific">Hymenobacter luteus</name>
    <dbReference type="NCBI Taxonomy" id="1411122"/>
    <lineage>
        <taxon>Bacteria</taxon>
        <taxon>Pseudomonadati</taxon>
        <taxon>Bacteroidota</taxon>
        <taxon>Cytophagia</taxon>
        <taxon>Cytophagales</taxon>
        <taxon>Hymenobacteraceae</taxon>
        <taxon>Hymenobacter</taxon>
    </lineage>
</organism>